<dbReference type="EMBL" id="DXGD01000303">
    <property type="protein sequence ID" value="HIX00110.1"/>
    <property type="molecule type" value="Genomic_DNA"/>
</dbReference>
<reference evidence="4" key="1">
    <citation type="journal article" date="2021" name="PeerJ">
        <title>Extensive microbial diversity within the chicken gut microbiome revealed by metagenomics and culture.</title>
        <authorList>
            <person name="Gilroy R."/>
            <person name="Ravi A."/>
            <person name="Getino M."/>
            <person name="Pursley I."/>
            <person name="Horton D.L."/>
            <person name="Alikhan N.F."/>
            <person name="Baker D."/>
            <person name="Gharbi K."/>
            <person name="Hall N."/>
            <person name="Watson M."/>
            <person name="Adriaenssens E.M."/>
            <person name="Foster-Nyarko E."/>
            <person name="Jarju S."/>
            <person name="Secka A."/>
            <person name="Antonio M."/>
            <person name="Oren A."/>
            <person name="Chaudhuri R.R."/>
            <person name="La Ragione R."/>
            <person name="Hildebrand F."/>
            <person name="Pallen M.J."/>
        </authorList>
    </citation>
    <scope>NUCLEOTIDE SEQUENCE</scope>
    <source>
        <strain evidence="4">ChiHejej3B27-3195</strain>
    </source>
</reference>
<evidence type="ECO:0000256" key="2">
    <source>
        <dbReference type="SAM" id="MobiDB-lite"/>
    </source>
</evidence>
<evidence type="ECO:0000259" key="3">
    <source>
        <dbReference type="Pfam" id="PF03807"/>
    </source>
</evidence>
<accession>A0A9D1UTF6</accession>
<evidence type="ECO:0000313" key="4">
    <source>
        <dbReference type="EMBL" id="HIX00110.1"/>
    </source>
</evidence>
<feature type="domain" description="Pyrroline-5-carboxylate reductase catalytic N-terminal" evidence="3">
    <location>
        <begin position="33"/>
        <end position="124"/>
    </location>
</feature>
<dbReference type="PANTHER" id="PTHR14239:SF0">
    <property type="entry name" value="F420-DEPENDENT NADP REDUCTASE"/>
    <property type="match status" value="1"/>
</dbReference>
<name>A0A9D1UTF6_9MICC</name>
<dbReference type="AlphaFoldDB" id="A0A9D1UTF6"/>
<comment type="caution">
    <text evidence="4">The sequence shown here is derived from an EMBL/GenBank/DDBJ whole genome shotgun (WGS) entry which is preliminary data.</text>
</comment>
<dbReference type="InterPro" id="IPR036291">
    <property type="entry name" value="NAD(P)-bd_dom_sf"/>
</dbReference>
<evidence type="ECO:0000256" key="1">
    <source>
        <dbReference type="ARBA" id="ARBA00023002"/>
    </source>
</evidence>
<proteinExistence type="predicted"/>
<dbReference type="Proteomes" id="UP000824151">
    <property type="component" value="Unassembled WGS sequence"/>
</dbReference>
<dbReference type="PANTHER" id="PTHR14239">
    <property type="entry name" value="DUDULIN-RELATED"/>
    <property type="match status" value="1"/>
</dbReference>
<dbReference type="InterPro" id="IPR051267">
    <property type="entry name" value="STEAP_metalloreductase"/>
</dbReference>
<dbReference type="SUPFAM" id="SSF51735">
    <property type="entry name" value="NAD(P)-binding Rossmann-fold domains"/>
    <property type="match status" value="1"/>
</dbReference>
<dbReference type="GO" id="GO:0008823">
    <property type="term" value="F:cupric reductase (NADH) activity"/>
    <property type="evidence" value="ECO:0007669"/>
    <property type="project" value="TreeGrafter"/>
</dbReference>
<protein>
    <submittedName>
        <fullName evidence="4">NAD(P)-binding domain-containing protein</fullName>
    </submittedName>
</protein>
<feature type="region of interest" description="Disordered" evidence="2">
    <location>
        <begin position="1"/>
        <end position="25"/>
    </location>
</feature>
<dbReference type="Pfam" id="PF03807">
    <property type="entry name" value="F420_oxidored"/>
    <property type="match status" value="1"/>
</dbReference>
<reference evidence="4" key="2">
    <citation type="submission" date="2021-04" db="EMBL/GenBank/DDBJ databases">
        <authorList>
            <person name="Gilroy R."/>
        </authorList>
    </citation>
    <scope>NUCLEOTIDE SEQUENCE</scope>
    <source>
        <strain evidence="4">ChiHejej3B27-3195</strain>
    </source>
</reference>
<evidence type="ECO:0000313" key="5">
    <source>
        <dbReference type="Proteomes" id="UP000824151"/>
    </source>
</evidence>
<dbReference type="Gene3D" id="3.40.50.720">
    <property type="entry name" value="NAD(P)-binding Rossmann-like Domain"/>
    <property type="match status" value="1"/>
</dbReference>
<dbReference type="GO" id="GO:0015677">
    <property type="term" value="P:copper ion import"/>
    <property type="evidence" value="ECO:0007669"/>
    <property type="project" value="TreeGrafter"/>
</dbReference>
<keyword evidence="1" id="KW-0560">Oxidoreductase</keyword>
<dbReference type="InterPro" id="IPR028939">
    <property type="entry name" value="P5C_Rdtase_cat_N"/>
</dbReference>
<feature type="compositionally biased region" description="Basic and acidic residues" evidence="2">
    <location>
        <begin position="1"/>
        <end position="11"/>
    </location>
</feature>
<sequence>MSEHAYEEHPEPGISDSGNGLPADNDAATERAVGIIGAGRAGTAFARTMIRAGIPVDICSTRPPRALRHHLKIYAPGANPVPAEEIASRVPRETGIIVLAVPQEDLDDVDPAWIGPRVLIDATNTWEDELLPGWLAGAIAEQLPSSMAIAGRFRPARVVKALNHMGHQDLEDAASDLPLRQRRALALAGDDDDARGRVMGLIVRMGFDPVSLGPLAAGSVMEPGAPLFDTRLTRADILRYAR</sequence>
<gene>
    <name evidence="4" type="ORF">H9871_08180</name>
</gene>
<dbReference type="GO" id="GO:0052851">
    <property type="term" value="F:ferric-chelate reductase (NADPH) activity"/>
    <property type="evidence" value="ECO:0007669"/>
    <property type="project" value="TreeGrafter"/>
</dbReference>
<organism evidence="4 5">
    <name type="scientific">Candidatus Nesterenkonia stercoripullorum</name>
    <dbReference type="NCBI Taxonomy" id="2838701"/>
    <lineage>
        <taxon>Bacteria</taxon>
        <taxon>Bacillati</taxon>
        <taxon>Actinomycetota</taxon>
        <taxon>Actinomycetes</taxon>
        <taxon>Micrococcales</taxon>
        <taxon>Micrococcaceae</taxon>
        <taxon>Nesterenkonia</taxon>
    </lineage>
</organism>
<dbReference type="GO" id="GO:0005886">
    <property type="term" value="C:plasma membrane"/>
    <property type="evidence" value="ECO:0007669"/>
    <property type="project" value="TreeGrafter"/>
</dbReference>